<dbReference type="InterPro" id="IPR036631">
    <property type="entry name" value="MGMT_N_sf"/>
</dbReference>
<evidence type="ECO:0000256" key="5">
    <source>
        <dbReference type="ARBA" id="ARBA00022679"/>
    </source>
</evidence>
<dbReference type="Pfam" id="PF12833">
    <property type="entry name" value="HTH_18"/>
    <property type="match status" value="1"/>
</dbReference>
<evidence type="ECO:0000259" key="11">
    <source>
        <dbReference type="PROSITE" id="PS01124"/>
    </source>
</evidence>
<dbReference type="InterPro" id="IPR018060">
    <property type="entry name" value="HTH_AraC"/>
</dbReference>
<evidence type="ECO:0000256" key="3">
    <source>
        <dbReference type="ARBA" id="ARBA00011918"/>
    </source>
</evidence>
<evidence type="ECO:0000256" key="4">
    <source>
        <dbReference type="ARBA" id="ARBA00022603"/>
    </source>
</evidence>
<dbReference type="InterPro" id="IPR001497">
    <property type="entry name" value="MethylDNA_cys_MeTrfase_AS"/>
</dbReference>
<evidence type="ECO:0000256" key="1">
    <source>
        <dbReference type="ARBA" id="ARBA00001286"/>
    </source>
</evidence>
<dbReference type="InterPro" id="IPR014048">
    <property type="entry name" value="MethylDNA_cys_MeTrfase_DNA-bd"/>
</dbReference>
<dbReference type="Pfam" id="PF02870">
    <property type="entry name" value="Methyltransf_1N"/>
    <property type="match status" value="1"/>
</dbReference>
<dbReference type="EC" id="2.1.1.63" evidence="3"/>
<comment type="catalytic activity">
    <reaction evidence="1">
        <text>a 4-O-methyl-thymidine in DNA + L-cysteinyl-[protein] = a thymidine in DNA + S-methyl-L-cysteinyl-[protein]</text>
        <dbReference type="Rhea" id="RHEA:53428"/>
        <dbReference type="Rhea" id="RHEA-COMP:10131"/>
        <dbReference type="Rhea" id="RHEA-COMP:10132"/>
        <dbReference type="Rhea" id="RHEA-COMP:13555"/>
        <dbReference type="Rhea" id="RHEA-COMP:13556"/>
        <dbReference type="ChEBI" id="CHEBI:29950"/>
        <dbReference type="ChEBI" id="CHEBI:82612"/>
        <dbReference type="ChEBI" id="CHEBI:137386"/>
        <dbReference type="ChEBI" id="CHEBI:137387"/>
        <dbReference type="EC" id="2.1.1.63"/>
    </reaction>
</comment>
<name>A0A8J6N8J5_9BACT</name>
<dbReference type="Pfam" id="PF01035">
    <property type="entry name" value="DNA_binding_1"/>
    <property type="match status" value="1"/>
</dbReference>
<proteinExistence type="inferred from homology"/>
<dbReference type="Gene3D" id="1.10.10.60">
    <property type="entry name" value="Homeodomain-like"/>
    <property type="match status" value="1"/>
</dbReference>
<dbReference type="Gene3D" id="3.30.160.70">
    <property type="entry name" value="Methylated DNA-protein cysteine methyltransferase domain"/>
    <property type="match status" value="1"/>
</dbReference>
<reference evidence="12 13" key="1">
    <citation type="submission" date="2020-08" db="EMBL/GenBank/DDBJ databases">
        <title>Bridging the membrane lipid divide: bacteria of the FCB group superphylum have the potential to synthesize archaeal ether lipids.</title>
        <authorList>
            <person name="Villanueva L."/>
            <person name="Von Meijenfeldt F.A.B."/>
            <person name="Westbye A.B."/>
            <person name="Yadav S."/>
            <person name="Hopmans E.C."/>
            <person name="Dutilh B.E."/>
            <person name="Sinninghe Damste J.S."/>
        </authorList>
    </citation>
    <scope>NUCLEOTIDE SEQUENCE [LARGE SCALE GENOMIC DNA]</scope>
    <source>
        <strain evidence="12">NIOZ-UU81</strain>
    </source>
</reference>
<evidence type="ECO:0000256" key="2">
    <source>
        <dbReference type="ARBA" id="ARBA00008711"/>
    </source>
</evidence>
<comment type="catalytic activity">
    <reaction evidence="10">
        <text>a 6-O-methyl-2'-deoxyguanosine in DNA + L-cysteinyl-[protein] = S-methyl-L-cysteinyl-[protein] + a 2'-deoxyguanosine in DNA</text>
        <dbReference type="Rhea" id="RHEA:24000"/>
        <dbReference type="Rhea" id="RHEA-COMP:10131"/>
        <dbReference type="Rhea" id="RHEA-COMP:10132"/>
        <dbReference type="Rhea" id="RHEA-COMP:11367"/>
        <dbReference type="Rhea" id="RHEA-COMP:11368"/>
        <dbReference type="ChEBI" id="CHEBI:29950"/>
        <dbReference type="ChEBI" id="CHEBI:82612"/>
        <dbReference type="ChEBI" id="CHEBI:85445"/>
        <dbReference type="ChEBI" id="CHEBI:85448"/>
        <dbReference type="EC" id="2.1.1.63"/>
    </reaction>
</comment>
<organism evidence="12 13">
    <name type="scientific">Candidatus Desulfatifera sulfidica</name>
    <dbReference type="NCBI Taxonomy" id="2841691"/>
    <lineage>
        <taxon>Bacteria</taxon>
        <taxon>Pseudomonadati</taxon>
        <taxon>Thermodesulfobacteriota</taxon>
        <taxon>Desulfobulbia</taxon>
        <taxon>Desulfobulbales</taxon>
        <taxon>Desulfobulbaceae</taxon>
        <taxon>Candidatus Desulfatifera</taxon>
    </lineage>
</organism>
<dbReference type="PANTHER" id="PTHR10815:SF13">
    <property type="entry name" value="METHYLATED-DNA--PROTEIN-CYSTEINE METHYLTRANSFERASE"/>
    <property type="match status" value="1"/>
</dbReference>
<evidence type="ECO:0000313" key="13">
    <source>
        <dbReference type="Proteomes" id="UP000599024"/>
    </source>
</evidence>
<dbReference type="NCBIfam" id="TIGR00589">
    <property type="entry name" value="ogt"/>
    <property type="match status" value="1"/>
</dbReference>
<accession>A0A8J6N8J5</accession>
<keyword evidence="8" id="KW-0804">Transcription</keyword>
<dbReference type="SUPFAM" id="SSF46689">
    <property type="entry name" value="Homeodomain-like"/>
    <property type="match status" value="1"/>
</dbReference>
<dbReference type="GO" id="GO:0003908">
    <property type="term" value="F:methylated-DNA-[protein]-cysteine S-methyltransferase activity"/>
    <property type="evidence" value="ECO:0007669"/>
    <property type="project" value="UniProtKB-EC"/>
</dbReference>
<dbReference type="PROSITE" id="PS01124">
    <property type="entry name" value="HTH_ARAC_FAMILY_2"/>
    <property type="match status" value="1"/>
</dbReference>
<dbReference type="PROSITE" id="PS00374">
    <property type="entry name" value="MGMT"/>
    <property type="match status" value="1"/>
</dbReference>
<evidence type="ECO:0000256" key="8">
    <source>
        <dbReference type="ARBA" id="ARBA00023163"/>
    </source>
</evidence>
<dbReference type="FunFam" id="1.10.10.10:FF:000214">
    <property type="entry name" value="Methylated-DNA--protein-cysteine methyltransferase"/>
    <property type="match status" value="1"/>
</dbReference>
<comment type="caution">
    <text evidence="12">The sequence shown here is derived from an EMBL/GenBank/DDBJ whole genome shotgun (WGS) entry which is preliminary data.</text>
</comment>
<dbReference type="GO" id="GO:0043565">
    <property type="term" value="F:sequence-specific DNA binding"/>
    <property type="evidence" value="ECO:0007669"/>
    <property type="project" value="InterPro"/>
</dbReference>
<dbReference type="EMBL" id="JACNLK010000059">
    <property type="protein sequence ID" value="MBC8208888.1"/>
    <property type="molecule type" value="Genomic_DNA"/>
</dbReference>
<dbReference type="GO" id="GO:0032259">
    <property type="term" value="P:methylation"/>
    <property type="evidence" value="ECO:0007669"/>
    <property type="project" value="UniProtKB-KW"/>
</dbReference>
<gene>
    <name evidence="12" type="ORF">H8E79_06960</name>
</gene>
<keyword evidence="4 12" id="KW-0489">Methyltransferase</keyword>
<dbReference type="InterPro" id="IPR009057">
    <property type="entry name" value="Homeodomain-like_sf"/>
</dbReference>
<evidence type="ECO:0000256" key="9">
    <source>
        <dbReference type="ARBA" id="ARBA00023204"/>
    </source>
</evidence>
<keyword evidence="6" id="KW-0227">DNA damage</keyword>
<evidence type="ECO:0000256" key="6">
    <source>
        <dbReference type="ARBA" id="ARBA00022763"/>
    </source>
</evidence>
<dbReference type="GO" id="GO:0003700">
    <property type="term" value="F:DNA-binding transcription factor activity"/>
    <property type="evidence" value="ECO:0007669"/>
    <property type="project" value="InterPro"/>
</dbReference>
<dbReference type="CDD" id="cd06445">
    <property type="entry name" value="ATase"/>
    <property type="match status" value="1"/>
</dbReference>
<dbReference type="InterPro" id="IPR008332">
    <property type="entry name" value="MethylG_MeTrfase_N"/>
</dbReference>
<evidence type="ECO:0000256" key="7">
    <source>
        <dbReference type="ARBA" id="ARBA00023015"/>
    </source>
</evidence>
<dbReference type="InterPro" id="IPR036217">
    <property type="entry name" value="MethylDNA_cys_MeTrfase_DNAb"/>
</dbReference>
<evidence type="ECO:0000256" key="10">
    <source>
        <dbReference type="ARBA" id="ARBA00049348"/>
    </source>
</evidence>
<protein>
    <recommendedName>
        <fullName evidence="3">methylated-DNA--[protein]-cysteine S-methyltransferase</fullName>
        <ecNumber evidence="3">2.1.1.63</ecNumber>
    </recommendedName>
</protein>
<keyword evidence="9" id="KW-0234">DNA repair</keyword>
<comment type="similarity">
    <text evidence="2">Belongs to the MGMT family.</text>
</comment>
<sequence length="291" mass="32839">MDQQQIRTYQQIKQVIVFLEENFREQPGLDEVAANVGLSRFHLGRLFKDWAGITPTQFVRFLTLDYARTQLARSRSLLETAHSAGLSGPSRLHDLFVTFEAMTPGEYKQQGSNLHIRYSLAPCPFGVCLLARTKRGICHLSFLSEEELKEPLLDLQSRWPKATLIGDSKAGQLLINKIFTTESTRETAAAKRPFHLMLRGSNFQIQVWQALLTLPAATLISYQNLAHLCGCPRSTRAVAGAVAKNPIAWLIPCHRVIRKSGQIHNYRWGRHRKQAILAWEGAQNNAKTPIS</sequence>
<dbReference type="AlphaFoldDB" id="A0A8J6N8J5"/>
<keyword evidence="7" id="KW-0805">Transcription regulation</keyword>
<dbReference type="GO" id="GO:0006281">
    <property type="term" value="P:DNA repair"/>
    <property type="evidence" value="ECO:0007669"/>
    <property type="project" value="UniProtKB-KW"/>
</dbReference>
<dbReference type="Proteomes" id="UP000599024">
    <property type="component" value="Unassembled WGS sequence"/>
</dbReference>
<evidence type="ECO:0000313" key="12">
    <source>
        <dbReference type="EMBL" id="MBC8208888.1"/>
    </source>
</evidence>
<dbReference type="SUPFAM" id="SSF53155">
    <property type="entry name" value="Methylated DNA-protein cysteine methyltransferase domain"/>
    <property type="match status" value="1"/>
</dbReference>
<dbReference type="SUPFAM" id="SSF46767">
    <property type="entry name" value="Methylated DNA-protein cysteine methyltransferase, C-terminal domain"/>
    <property type="match status" value="1"/>
</dbReference>
<dbReference type="Gene3D" id="1.10.10.10">
    <property type="entry name" value="Winged helix-like DNA-binding domain superfamily/Winged helix DNA-binding domain"/>
    <property type="match status" value="1"/>
</dbReference>
<keyword evidence="5 12" id="KW-0808">Transferase</keyword>
<feature type="domain" description="HTH araC/xylS-type" evidence="11">
    <location>
        <begin position="13"/>
        <end position="110"/>
    </location>
</feature>
<dbReference type="PANTHER" id="PTHR10815">
    <property type="entry name" value="METHYLATED-DNA--PROTEIN-CYSTEINE METHYLTRANSFERASE"/>
    <property type="match status" value="1"/>
</dbReference>
<dbReference type="InterPro" id="IPR036388">
    <property type="entry name" value="WH-like_DNA-bd_sf"/>
</dbReference>
<dbReference type="SMART" id="SM00342">
    <property type="entry name" value="HTH_ARAC"/>
    <property type="match status" value="1"/>
</dbReference>